<keyword evidence="2" id="KW-1003">Cell membrane</keyword>
<evidence type="ECO:0008006" key="9">
    <source>
        <dbReference type="Google" id="ProtNLM"/>
    </source>
</evidence>
<dbReference type="InterPro" id="IPR022791">
    <property type="entry name" value="L-PG_synthase/AglD"/>
</dbReference>
<proteinExistence type="predicted"/>
<dbReference type="Pfam" id="PF03706">
    <property type="entry name" value="LPG_synthase_TM"/>
    <property type="match status" value="1"/>
</dbReference>
<dbReference type="PANTHER" id="PTHR39087:SF2">
    <property type="entry name" value="UPF0104 MEMBRANE PROTEIN MJ1595"/>
    <property type="match status" value="1"/>
</dbReference>
<dbReference type="Proteomes" id="UP000032120">
    <property type="component" value="Unassembled WGS sequence"/>
</dbReference>
<feature type="transmembrane region" description="Helical" evidence="6">
    <location>
        <begin position="53"/>
        <end position="77"/>
    </location>
</feature>
<sequence length="355" mass="37589">MGFGGAGAVRRPWHRSPRVWISALTALIVAAIVAAAWPTVVEAFRSLPLVNPWVLALLVPVQLASFAVTGEALFSFLRARGELRGMRPLTAIRMSLEFNFANHMLPSGGAAGITYTSWKLAGLGVAPAKGTLAQLARFAVTFVSFSILLLAAAVWLMASGQGTPVVLWSAAGVGALAIGAVGGGAFLLLRRRALHRFAWRVAWLANRAGQIVGRPGIVRPASLLRFFDGLHVELRAILEQPRTLLQPFAWSFALHICDAGLFWIALASIGLRADPALVFIAYGLATVTSMVVTTPNGVGAYEVVMIALLVAGGLPNALVVAAITLARAILLVGTIVFGWAFYQHSIARFGRPAGE</sequence>
<evidence type="ECO:0000256" key="6">
    <source>
        <dbReference type="SAM" id="Phobius"/>
    </source>
</evidence>
<comment type="subcellular location">
    <subcellularLocation>
        <location evidence="1">Cell membrane</location>
        <topology evidence="1">Multi-pass membrane protein</topology>
    </subcellularLocation>
</comment>
<evidence type="ECO:0000256" key="4">
    <source>
        <dbReference type="ARBA" id="ARBA00022989"/>
    </source>
</evidence>
<gene>
    <name evidence="7" type="ORF">SD72_13935</name>
</gene>
<keyword evidence="8" id="KW-1185">Reference proteome</keyword>
<dbReference type="GO" id="GO:0005886">
    <property type="term" value="C:plasma membrane"/>
    <property type="evidence" value="ECO:0007669"/>
    <property type="project" value="UniProtKB-SubCell"/>
</dbReference>
<feature type="transmembrane region" description="Helical" evidence="6">
    <location>
        <begin position="276"/>
        <end position="293"/>
    </location>
</feature>
<comment type="caution">
    <text evidence="7">The sequence shown here is derived from an EMBL/GenBank/DDBJ whole genome shotgun (WGS) entry which is preliminary data.</text>
</comment>
<evidence type="ECO:0000256" key="2">
    <source>
        <dbReference type="ARBA" id="ARBA00022475"/>
    </source>
</evidence>
<protein>
    <recommendedName>
        <fullName evidence="9">Lysylphosphatidylglycerol synthase-like protein</fullName>
    </recommendedName>
</protein>
<feature type="transmembrane region" description="Helical" evidence="6">
    <location>
        <begin position="138"/>
        <end position="159"/>
    </location>
</feature>
<accession>A0A0D0HVM3</accession>
<evidence type="ECO:0000256" key="3">
    <source>
        <dbReference type="ARBA" id="ARBA00022692"/>
    </source>
</evidence>
<evidence type="ECO:0000256" key="1">
    <source>
        <dbReference type="ARBA" id="ARBA00004651"/>
    </source>
</evidence>
<dbReference type="AlphaFoldDB" id="A0A0D0HVM3"/>
<organism evidence="7 8">
    <name type="scientific">Leucobacter komagatae</name>
    <dbReference type="NCBI Taxonomy" id="55969"/>
    <lineage>
        <taxon>Bacteria</taxon>
        <taxon>Bacillati</taxon>
        <taxon>Actinomycetota</taxon>
        <taxon>Actinomycetes</taxon>
        <taxon>Micrococcales</taxon>
        <taxon>Microbacteriaceae</taxon>
        <taxon>Leucobacter</taxon>
    </lineage>
</organism>
<keyword evidence="5 6" id="KW-0472">Membrane</keyword>
<evidence type="ECO:0000313" key="8">
    <source>
        <dbReference type="Proteomes" id="UP000032120"/>
    </source>
</evidence>
<evidence type="ECO:0000256" key="5">
    <source>
        <dbReference type="ARBA" id="ARBA00023136"/>
    </source>
</evidence>
<evidence type="ECO:0000313" key="7">
    <source>
        <dbReference type="EMBL" id="KIP51656.1"/>
    </source>
</evidence>
<dbReference type="PANTHER" id="PTHR39087">
    <property type="entry name" value="UPF0104 MEMBRANE PROTEIN MJ1595"/>
    <property type="match status" value="1"/>
</dbReference>
<keyword evidence="3 6" id="KW-0812">Transmembrane</keyword>
<feature type="transmembrane region" description="Helical" evidence="6">
    <location>
        <begin position="19"/>
        <end position="41"/>
    </location>
</feature>
<dbReference type="EMBL" id="JXSQ01000026">
    <property type="protein sequence ID" value="KIP51656.1"/>
    <property type="molecule type" value="Genomic_DNA"/>
</dbReference>
<keyword evidence="4 6" id="KW-1133">Transmembrane helix</keyword>
<feature type="transmembrane region" description="Helical" evidence="6">
    <location>
        <begin position="325"/>
        <end position="342"/>
    </location>
</feature>
<feature type="transmembrane region" description="Helical" evidence="6">
    <location>
        <begin position="165"/>
        <end position="189"/>
    </location>
</feature>
<name>A0A0D0HVM3_9MICO</name>
<reference evidence="7 8" key="1">
    <citation type="submission" date="2015-01" db="EMBL/GenBank/DDBJ databases">
        <title>Draft genome sequence of Leucobacter komagatae strain VKM ST2845.</title>
        <authorList>
            <person name="Karlyshev A.V."/>
            <person name="Kudryashova E.B."/>
        </authorList>
    </citation>
    <scope>NUCLEOTIDE SEQUENCE [LARGE SCALE GENOMIC DNA]</scope>
    <source>
        <strain evidence="7 8">VKM ST2845</strain>
    </source>
</reference>